<name>A0A653KWQ3_AERVE</name>
<evidence type="ECO:0000259" key="1">
    <source>
        <dbReference type="Pfam" id="PF13503"/>
    </source>
</evidence>
<sequence>MKSEAMSLAEWVAVQTTPLYAVLAGASDAAPLQHYYQLDGRHTPRGLYLGTPYHDWLPVMPYLVALEKESPFIEWAETTDARDWGFILATAQPAGTLYGHFQGLTQIWHQGEAVFFRYWDGAYMSAIVSQLGDGMTMLLPQLDAMWCQGNAFSWEPSEPCAVRPFPWWELPPAIAAVLAGQDTGPLINNLMQQLADENGQLYWSFPEVNLRCKVARFISRCPSPAINLFPALEAALLNEVQA</sequence>
<dbReference type="AlphaFoldDB" id="A0A653KWQ3"/>
<dbReference type="InterPro" id="IPR025391">
    <property type="entry name" value="DUF4123"/>
</dbReference>
<gene>
    <name evidence="2" type="ORF">AERO8C_150094</name>
</gene>
<organism evidence="2 3">
    <name type="scientific">Aeromonas veronii</name>
    <dbReference type="NCBI Taxonomy" id="654"/>
    <lineage>
        <taxon>Bacteria</taxon>
        <taxon>Pseudomonadati</taxon>
        <taxon>Pseudomonadota</taxon>
        <taxon>Gammaproteobacteria</taxon>
        <taxon>Aeromonadales</taxon>
        <taxon>Aeromonadaceae</taxon>
        <taxon>Aeromonas</taxon>
    </lineage>
</organism>
<feature type="domain" description="DUF4123" evidence="1">
    <location>
        <begin position="19"/>
        <end position="131"/>
    </location>
</feature>
<evidence type="ECO:0000313" key="2">
    <source>
        <dbReference type="EMBL" id="VXA83251.1"/>
    </source>
</evidence>
<accession>A0A653KWQ3</accession>
<protein>
    <recommendedName>
        <fullName evidence="1">DUF4123 domain-containing protein</fullName>
    </recommendedName>
</protein>
<proteinExistence type="predicted"/>
<evidence type="ECO:0000313" key="3">
    <source>
        <dbReference type="Proteomes" id="UP000439123"/>
    </source>
</evidence>
<dbReference type="RefSeq" id="WP_236553486.1">
    <property type="nucleotide sequence ID" value="NZ_LR732798.1"/>
</dbReference>
<dbReference type="EMBL" id="CABWLC010000007">
    <property type="protein sequence ID" value="VXA83251.1"/>
    <property type="molecule type" value="Genomic_DNA"/>
</dbReference>
<reference evidence="2 3" key="1">
    <citation type="submission" date="2019-10" db="EMBL/GenBank/DDBJ databases">
        <authorList>
            <person name="Karimi E."/>
        </authorList>
    </citation>
    <scope>NUCLEOTIDE SEQUENCE [LARGE SCALE GENOMIC DNA]</scope>
    <source>
        <strain evidence="2">Aeromonas sp. 8C</strain>
    </source>
</reference>
<dbReference type="Proteomes" id="UP000439123">
    <property type="component" value="Unassembled WGS sequence"/>
</dbReference>
<dbReference type="Pfam" id="PF13503">
    <property type="entry name" value="DUF4123"/>
    <property type="match status" value="1"/>
</dbReference>